<dbReference type="OrthoDB" id="6375850at2759"/>
<sequence>MALLRHTARTMKVTALMPNEMGDRRDIVVHERGGQLFRIDELSRQYDPLLYVLLHPRGTDGWSRELKAAPGVTMCQYAAFHMRYRPGHFNIIPRGGRLFQQCPVDTRLKSSPTVCRMCDVRANQDGFHGFRAETIHGVFVCLFIGALGRTDYWSHFAPITLYY</sequence>
<protein>
    <submittedName>
        <fullName evidence="1">Uncharacterized protein</fullName>
    </submittedName>
</protein>
<gene>
    <name evidence="1" type="ORF">FJT64_017361</name>
</gene>
<organism evidence="1 2">
    <name type="scientific">Amphibalanus amphitrite</name>
    <name type="common">Striped barnacle</name>
    <name type="synonym">Balanus amphitrite</name>
    <dbReference type="NCBI Taxonomy" id="1232801"/>
    <lineage>
        <taxon>Eukaryota</taxon>
        <taxon>Metazoa</taxon>
        <taxon>Ecdysozoa</taxon>
        <taxon>Arthropoda</taxon>
        <taxon>Crustacea</taxon>
        <taxon>Multicrustacea</taxon>
        <taxon>Cirripedia</taxon>
        <taxon>Thoracica</taxon>
        <taxon>Thoracicalcarea</taxon>
        <taxon>Balanomorpha</taxon>
        <taxon>Balanoidea</taxon>
        <taxon>Balanidae</taxon>
        <taxon>Amphibalaninae</taxon>
        <taxon>Amphibalanus</taxon>
    </lineage>
</organism>
<reference evidence="1 2" key="1">
    <citation type="submission" date="2019-07" db="EMBL/GenBank/DDBJ databases">
        <title>Draft genome assembly of a fouling barnacle, Amphibalanus amphitrite (Darwin, 1854): The first reference genome for Thecostraca.</title>
        <authorList>
            <person name="Kim W."/>
        </authorList>
    </citation>
    <scope>NUCLEOTIDE SEQUENCE [LARGE SCALE GENOMIC DNA]</scope>
    <source>
        <strain evidence="1">SNU_AA5</strain>
        <tissue evidence="1">Soma without cirri and trophi</tissue>
    </source>
</reference>
<dbReference type="PANTHER" id="PTHR45786">
    <property type="entry name" value="DNA BINDING PROTEIN-LIKE"/>
    <property type="match status" value="1"/>
</dbReference>
<dbReference type="EMBL" id="VIIS01000210">
    <property type="protein sequence ID" value="KAF0311862.1"/>
    <property type="molecule type" value="Genomic_DNA"/>
</dbReference>
<dbReference type="Proteomes" id="UP000440578">
    <property type="component" value="Unassembled WGS sequence"/>
</dbReference>
<name>A0A6A4XBZ2_AMPAM</name>
<comment type="caution">
    <text evidence="1">The sequence shown here is derived from an EMBL/GenBank/DDBJ whole genome shotgun (WGS) entry which is preliminary data.</text>
</comment>
<dbReference type="AlphaFoldDB" id="A0A6A4XBZ2"/>
<keyword evidence="2" id="KW-1185">Reference proteome</keyword>
<evidence type="ECO:0000313" key="2">
    <source>
        <dbReference type="Proteomes" id="UP000440578"/>
    </source>
</evidence>
<proteinExistence type="predicted"/>
<accession>A0A6A4XBZ2</accession>
<evidence type="ECO:0000313" key="1">
    <source>
        <dbReference type="EMBL" id="KAF0311862.1"/>
    </source>
</evidence>
<dbReference type="PANTHER" id="PTHR45786:SF74">
    <property type="entry name" value="ATP-DEPENDENT DNA HELICASE"/>
    <property type="match status" value="1"/>
</dbReference>